<evidence type="ECO:0000256" key="2">
    <source>
        <dbReference type="ARBA" id="ARBA00022491"/>
    </source>
</evidence>
<dbReference type="EMBL" id="KN639645">
    <property type="protein sequence ID" value="KHN48404.1"/>
    <property type="molecule type" value="Genomic_DNA"/>
</dbReference>
<reference evidence="7" key="1">
    <citation type="submission" date="2014-07" db="EMBL/GenBank/DDBJ databases">
        <title>Identification of a novel salt tolerance gene in wild soybean by whole-genome sequencing.</title>
        <authorList>
            <person name="Lam H.-M."/>
            <person name="Qi X."/>
            <person name="Li M.-W."/>
            <person name="Liu X."/>
            <person name="Xie M."/>
            <person name="Ni M."/>
            <person name="Xu X."/>
        </authorList>
    </citation>
    <scope>NUCLEOTIDE SEQUENCE [LARGE SCALE GENOMIC DNA]</scope>
    <source>
        <tissue evidence="7">Root</tissue>
    </source>
</reference>
<protein>
    <recommendedName>
        <fullName evidence="6">OVATE domain-containing protein</fullName>
    </recommendedName>
</protein>
<evidence type="ECO:0000313" key="7">
    <source>
        <dbReference type="EMBL" id="KHN48404.1"/>
    </source>
</evidence>
<feature type="non-terminal residue" evidence="7">
    <location>
        <position position="1"/>
    </location>
</feature>
<dbReference type="InterPro" id="IPR044686">
    <property type="entry name" value="OFP17"/>
</dbReference>
<feature type="non-terminal residue" evidence="7">
    <location>
        <position position="118"/>
    </location>
</feature>
<keyword evidence="3" id="KW-0805">Transcription regulation</keyword>
<accession>A0A0B2SV43</accession>
<evidence type="ECO:0000259" key="6">
    <source>
        <dbReference type="PROSITE" id="PS51754"/>
    </source>
</evidence>
<organism evidence="7">
    <name type="scientific">Glycine soja</name>
    <name type="common">Wild soybean</name>
    <dbReference type="NCBI Taxonomy" id="3848"/>
    <lineage>
        <taxon>Eukaryota</taxon>
        <taxon>Viridiplantae</taxon>
        <taxon>Streptophyta</taxon>
        <taxon>Embryophyta</taxon>
        <taxon>Tracheophyta</taxon>
        <taxon>Spermatophyta</taxon>
        <taxon>Magnoliopsida</taxon>
        <taxon>eudicotyledons</taxon>
        <taxon>Gunneridae</taxon>
        <taxon>Pentapetalae</taxon>
        <taxon>rosids</taxon>
        <taxon>fabids</taxon>
        <taxon>Fabales</taxon>
        <taxon>Fabaceae</taxon>
        <taxon>Papilionoideae</taxon>
        <taxon>50 kb inversion clade</taxon>
        <taxon>NPAAA clade</taxon>
        <taxon>indigoferoid/millettioid clade</taxon>
        <taxon>Phaseoleae</taxon>
        <taxon>Glycine</taxon>
        <taxon>Glycine subgen. Soja</taxon>
    </lineage>
</organism>
<keyword evidence="2" id="KW-0678">Repressor</keyword>
<dbReference type="InterPro" id="IPR006458">
    <property type="entry name" value="Ovate_C"/>
</dbReference>
<evidence type="ECO:0000256" key="1">
    <source>
        <dbReference type="ARBA" id="ARBA00004123"/>
    </source>
</evidence>
<dbReference type="GO" id="GO:0045892">
    <property type="term" value="P:negative regulation of DNA-templated transcription"/>
    <property type="evidence" value="ECO:0007669"/>
    <property type="project" value="InterPro"/>
</dbReference>
<evidence type="ECO:0000256" key="3">
    <source>
        <dbReference type="ARBA" id="ARBA00023015"/>
    </source>
</evidence>
<evidence type="ECO:0000256" key="4">
    <source>
        <dbReference type="ARBA" id="ARBA00023163"/>
    </source>
</evidence>
<dbReference type="AlphaFoldDB" id="A0A0B2SV43"/>
<proteinExistence type="predicted"/>
<dbReference type="Proteomes" id="UP000053555">
    <property type="component" value="Unassembled WGS sequence"/>
</dbReference>
<name>A0A0B2SV43_GLYSO</name>
<comment type="subcellular location">
    <subcellularLocation>
        <location evidence="1">Nucleus</location>
    </subcellularLocation>
</comment>
<keyword evidence="5" id="KW-0539">Nucleus</keyword>
<keyword evidence="4" id="KW-0804">Transcription</keyword>
<dbReference type="PROSITE" id="PS51754">
    <property type="entry name" value="OVATE"/>
    <property type="match status" value="1"/>
</dbReference>
<dbReference type="PANTHER" id="PTHR34042:SF1">
    <property type="entry name" value="TRANSCRIPTION REPRESSOR OFP17"/>
    <property type="match status" value="1"/>
</dbReference>
<sequence>LLSILRSPKRSKDKDRLPDLKNPLYIEHETLPFPSYNSPLAPAYARACCVDKREASLQVEETCKKIENYLVEMIVEEGKMRDLMDLEELLLCWKNLKCPIFIELVCRFYVEICKDLFS</sequence>
<evidence type="ECO:0000256" key="5">
    <source>
        <dbReference type="ARBA" id="ARBA00023242"/>
    </source>
</evidence>
<dbReference type="PANTHER" id="PTHR34042">
    <property type="entry name" value="TRANSCRIPTION REPRESSOR OFP17"/>
    <property type="match status" value="1"/>
</dbReference>
<dbReference type="GO" id="GO:0005634">
    <property type="term" value="C:nucleus"/>
    <property type="evidence" value="ECO:0007669"/>
    <property type="project" value="UniProtKB-SubCell"/>
</dbReference>
<gene>
    <name evidence="7" type="ORF">glysoja_042269</name>
</gene>
<feature type="domain" description="OVATE" evidence="6">
    <location>
        <begin position="55"/>
        <end position="115"/>
    </location>
</feature>